<feature type="transmembrane region" description="Helical" evidence="1">
    <location>
        <begin position="33"/>
        <end position="56"/>
    </location>
</feature>
<keyword evidence="1" id="KW-0812">Transmembrane</keyword>
<name>A0A1C6J279_9FIRM</name>
<gene>
    <name evidence="2" type="ORF">SAMEA3545359_01826</name>
</gene>
<keyword evidence="1" id="KW-0472">Membrane</keyword>
<reference evidence="2" key="1">
    <citation type="submission" date="2015-09" db="EMBL/GenBank/DDBJ databases">
        <authorList>
            <consortium name="Pathogen Informatics"/>
        </authorList>
    </citation>
    <scope>NUCLEOTIDE SEQUENCE</scope>
    <source>
        <strain evidence="2">2789STDY5834896</strain>
    </source>
</reference>
<evidence type="ECO:0000256" key="1">
    <source>
        <dbReference type="SAM" id="Phobius"/>
    </source>
</evidence>
<sequence length="198" mass="22561">MDDRSARNLPDLKSSREVFIKPLPLNERGRHKVAYTVAAVILALVLLALILLPALFPKGFHSVDYKPGPDANATAQVAFFYAYHKEIRSWPHYHLKTKRQKTNAAYTYTVNKADLVVPRSSISKPNPLPKIDCLISFYRRQIHKPGEFSPCFRYAANMNMNSPANDIEQAVPFSKMSRLLPNRFPQLLPTVAIFYFAQ</sequence>
<accession>A0A1C6J279</accession>
<protein>
    <submittedName>
        <fullName evidence="2">Uncharacterized protein</fullName>
    </submittedName>
</protein>
<keyword evidence="1" id="KW-1133">Transmembrane helix</keyword>
<dbReference type="EMBL" id="FMHG01000001">
    <property type="protein sequence ID" value="SCJ75715.1"/>
    <property type="molecule type" value="Genomic_DNA"/>
</dbReference>
<organism evidence="2">
    <name type="scientific">uncultured Anaerotruncus sp</name>
    <dbReference type="NCBI Taxonomy" id="905011"/>
    <lineage>
        <taxon>Bacteria</taxon>
        <taxon>Bacillati</taxon>
        <taxon>Bacillota</taxon>
        <taxon>Clostridia</taxon>
        <taxon>Eubacteriales</taxon>
        <taxon>Oscillospiraceae</taxon>
        <taxon>Anaerotruncus</taxon>
        <taxon>environmental samples</taxon>
    </lineage>
</organism>
<evidence type="ECO:0000313" key="2">
    <source>
        <dbReference type="EMBL" id="SCJ75715.1"/>
    </source>
</evidence>
<dbReference type="AlphaFoldDB" id="A0A1C6J279"/>
<proteinExistence type="predicted"/>